<dbReference type="PANTHER" id="PTHR10015">
    <property type="entry name" value="HEAT SHOCK TRANSCRIPTION FACTOR"/>
    <property type="match status" value="1"/>
</dbReference>
<sequence length="369" mass="41978">MDSSTERRPNELVFLQANIEPTEMRLLSATRVIDAEKLPQIKPWQHKQASSVGATPLPWSAAWSDSTDPAPSIKLSSISVSLNSEEATTPFTEPTKSYTSVSSPDQETRAAGDSFEKSNERTKKTTEVNDDGTIRVPSGSGYRIMTPFPWRLHEILEEVEQKRLDWIVSWLPNGRGFQVHCQKNFSEIIIPMFFRHCRYKSFQRQLYLYGFRSLETQNMSRGAYFHPKFVKSDRNLCRDIVRVKMETAQRSKKEGKQKRIPITRKPKQQSRVVSHQSQQPWALQHQADQFSYDSSALSPRVDITKDDAPTSAQPVQVGLWSGGDDLNAASMFSDHLLRYSKDIIDLFGLSSADGKDLSWDTHAYFLLAG</sequence>
<dbReference type="GO" id="GO:0003700">
    <property type="term" value="F:DNA-binding transcription factor activity"/>
    <property type="evidence" value="ECO:0007669"/>
    <property type="project" value="InterPro"/>
</dbReference>
<gene>
    <name evidence="5" type="ORF">IV203_008818</name>
</gene>
<feature type="domain" description="HSF-type DNA-binding" evidence="4">
    <location>
        <begin position="144"/>
        <end position="243"/>
    </location>
</feature>
<comment type="caution">
    <text evidence="5">The sequence shown here is derived from an EMBL/GenBank/DDBJ whole genome shotgun (WGS) entry which is preliminary data.</text>
</comment>
<evidence type="ECO:0000256" key="3">
    <source>
        <dbReference type="SAM" id="MobiDB-lite"/>
    </source>
</evidence>
<organism evidence="5 6">
    <name type="scientific">Nitzschia inconspicua</name>
    <dbReference type="NCBI Taxonomy" id="303405"/>
    <lineage>
        <taxon>Eukaryota</taxon>
        <taxon>Sar</taxon>
        <taxon>Stramenopiles</taxon>
        <taxon>Ochrophyta</taxon>
        <taxon>Bacillariophyta</taxon>
        <taxon>Bacillariophyceae</taxon>
        <taxon>Bacillariophycidae</taxon>
        <taxon>Bacillariales</taxon>
        <taxon>Bacillariaceae</taxon>
        <taxon>Nitzschia</taxon>
    </lineage>
</organism>
<evidence type="ECO:0000256" key="2">
    <source>
        <dbReference type="RuleBase" id="RU004020"/>
    </source>
</evidence>
<feature type="region of interest" description="Disordered" evidence="3">
    <location>
        <begin position="84"/>
        <end position="125"/>
    </location>
</feature>
<dbReference type="GO" id="GO:0043565">
    <property type="term" value="F:sequence-specific DNA binding"/>
    <property type="evidence" value="ECO:0007669"/>
    <property type="project" value="InterPro"/>
</dbReference>
<dbReference type="InterPro" id="IPR000232">
    <property type="entry name" value="HSF_DNA-bd"/>
</dbReference>
<accession>A0A9K3L0T9</accession>
<dbReference type="Proteomes" id="UP000693970">
    <property type="component" value="Unassembled WGS sequence"/>
</dbReference>
<reference evidence="5" key="2">
    <citation type="submission" date="2021-04" db="EMBL/GenBank/DDBJ databases">
        <authorList>
            <person name="Podell S."/>
        </authorList>
    </citation>
    <scope>NUCLEOTIDE SEQUENCE</scope>
    <source>
        <strain evidence="5">Hildebrandi</strain>
    </source>
</reference>
<name>A0A9K3L0T9_9STRA</name>
<dbReference type="PANTHER" id="PTHR10015:SF206">
    <property type="entry name" value="HSF-TYPE DNA-BINDING DOMAIN-CONTAINING PROTEIN"/>
    <property type="match status" value="1"/>
</dbReference>
<feature type="region of interest" description="Disordered" evidence="3">
    <location>
        <begin position="247"/>
        <end position="274"/>
    </location>
</feature>
<feature type="compositionally biased region" description="Basic and acidic residues" evidence="3">
    <location>
        <begin position="106"/>
        <end position="125"/>
    </location>
</feature>
<proteinExistence type="inferred from homology"/>
<evidence type="ECO:0000313" key="5">
    <source>
        <dbReference type="EMBL" id="KAG7352770.1"/>
    </source>
</evidence>
<dbReference type="SMART" id="SM00415">
    <property type="entry name" value="HSF"/>
    <property type="match status" value="1"/>
</dbReference>
<feature type="compositionally biased region" description="Basic residues" evidence="3">
    <location>
        <begin position="255"/>
        <end position="268"/>
    </location>
</feature>
<dbReference type="OrthoDB" id="79033at2759"/>
<comment type="similarity">
    <text evidence="2">Belongs to the HSF family.</text>
</comment>
<evidence type="ECO:0000256" key="1">
    <source>
        <dbReference type="ARBA" id="ARBA00023125"/>
    </source>
</evidence>
<dbReference type="Pfam" id="PF00447">
    <property type="entry name" value="HSF_DNA-bind"/>
    <property type="match status" value="1"/>
</dbReference>
<keyword evidence="1 5" id="KW-0238">DNA-binding</keyword>
<dbReference type="EMBL" id="JAGRRH010000017">
    <property type="protein sequence ID" value="KAG7352770.1"/>
    <property type="molecule type" value="Genomic_DNA"/>
</dbReference>
<reference evidence="5" key="1">
    <citation type="journal article" date="2021" name="Sci. Rep.">
        <title>Diploid genomic architecture of Nitzschia inconspicua, an elite biomass production diatom.</title>
        <authorList>
            <person name="Oliver A."/>
            <person name="Podell S."/>
            <person name="Pinowska A."/>
            <person name="Traller J.C."/>
            <person name="Smith S.R."/>
            <person name="McClure R."/>
            <person name="Beliaev A."/>
            <person name="Bohutskyi P."/>
            <person name="Hill E.A."/>
            <person name="Rabines A."/>
            <person name="Zheng H."/>
            <person name="Allen L.Z."/>
            <person name="Kuo A."/>
            <person name="Grigoriev I.V."/>
            <person name="Allen A.E."/>
            <person name="Hazlebeck D."/>
            <person name="Allen E.E."/>
        </authorList>
    </citation>
    <scope>NUCLEOTIDE SEQUENCE</scope>
    <source>
        <strain evidence="5">Hildebrandi</strain>
    </source>
</reference>
<feature type="compositionally biased region" description="Polar residues" evidence="3">
    <location>
        <begin position="84"/>
        <end position="105"/>
    </location>
</feature>
<evidence type="ECO:0000259" key="4">
    <source>
        <dbReference type="SMART" id="SM00415"/>
    </source>
</evidence>
<dbReference type="AlphaFoldDB" id="A0A9K3L0T9"/>
<keyword evidence="6" id="KW-1185">Reference proteome</keyword>
<evidence type="ECO:0000313" key="6">
    <source>
        <dbReference type="Proteomes" id="UP000693970"/>
    </source>
</evidence>
<protein>
    <submittedName>
        <fullName evidence="5">HSF-type DNA-binding protein</fullName>
    </submittedName>
</protein>